<proteinExistence type="predicted"/>
<protein>
    <submittedName>
        <fullName evidence="1">Uncharacterized protein</fullName>
    </submittedName>
</protein>
<dbReference type="EMBL" id="PPEK01000001">
    <property type="protein sequence ID" value="PNV68609.1"/>
    <property type="molecule type" value="Genomic_DNA"/>
</dbReference>
<dbReference type="OrthoDB" id="3174618at2"/>
<sequence>MAGKPKKKPSITARTEDGSPVVEVYSMRFEDGKLIMDCKALGSMRMDVVVAPEDVAEGWPVIKESRSAIMAFGKRVPKALRIWKKAQKETPSEQS</sequence>
<gene>
    <name evidence="1" type="ORF">C2L71_01080</name>
</gene>
<keyword evidence="2" id="KW-1185">Reference proteome</keyword>
<reference evidence="2" key="1">
    <citation type="submission" date="2018-01" db="EMBL/GenBank/DDBJ databases">
        <title>Rubneribacter badeniensis gen. nov., sp. nov., and Colonibacter rubneri, gen. nov., sp. nov., WGS of new members of the Eggerthellaceae.</title>
        <authorList>
            <person name="Danylec N."/>
            <person name="Stoll D.A."/>
            <person name="Doetsch A."/>
            <person name="Kulling S.E."/>
            <person name="Huch M."/>
        </authorList>
    </citation>
    <scope>NUCLEOTIDE SEQUENCE [LARGE SCALE GENOMIC DNA]</scope>
    <source>
        <strain evidence="2">ResAG-96</strain>
    </source>
</reference>
<evidence type="ECO:0000313" key="1">
    <source>
        <dbReference type="EMBL" id="PNV68609.1"/>
    </source>
</evidence>
<dbReference type="Proteomes" id="UP000236197">
    <property type="component" value="Unassembled WGS sequence"/>
</dbReference>
<organism evidence="1 2">
    <name type="scientific">Enteroscipio rubneri</name>
    <dbReference type="NCBI Taxonomy" id="2070686"/>
    <lineage>
        <taxon>Bacteria</taxon>
        <taxon>Bacillati</taxon>
        <taxon>Actinomycetota</taxon>
        <taxon>Coriobacteriia</taxon>
        <taxon>Eggerthellales</taxon>
        <taxon>Eggerthellaceae</taxon>
        <taxon>Enteroscipio</taxon>
    </lineage>
</organism>
<evidence type="ECO:0000313" key="2">
    <source>
        <dbReference type="Proteomes" id="UP000236197"/>
    </source>
</evidence>
<dbReference type="RefSeq" id="WP_103263936.1">
    <property type="nucleotide sequence ID" value="NZ_CABMLE010000001.1"/>
</dbReference>
<comment type="caution">
    <text evidence="1">The sequence shown here is derived from an EMBL/GenBank/DDBJ whole genome shotgun (WGS) entry which is preliminary data.</text>
</comment>
<accession>A0A2K2UEC2</accession>
<dbReference type="AlphaFoldDB" id="A0A2K2UEC2"/>
<name>A0A2K2UEC2_9ACTN</name>